<evidence type="ECO:0000313" key="2">
    <source>
        <dbReference type="Proteomes" id="UP001497516"/>
    </source>
</evidence>
<proteinExistence type="predicted"/>
<keyword evidence="2" id="KW-1185">Reference proteome</keyword>
<organism evidence="1 2">
    <name type="scientific">Linum trigynum</name>
    <dbReference type="NCBI Taxonomy" id="586398"/>
    <lineage>
        <taxon>Eukaryota</taxon>
        <taxon>Viridiplantae</taxon>
        <taxon>Streptophyta</taxon>
        <taxon>Embryophyta</taxon>
        <taxon>Tracheophyta</taxon>
        <taxon>Spermatophyta</taxon>
        <taxon>Magnoliopsida</taxon>
        <taxon>eudicotyledons</taxon>
        <taxon>Gunneridae</taxon>
        <taxon>Pentapetalae</taxon>
        <taxon>rosids</taxon>
        <taxon>fabids</taxon>
        <taxon>Malpighiales</taxon>
        <taxon>Linaceae</taxon>
        <taxon>Linum</taxon>
    </lineage>
</organism>
<gene>
    <name evidence="1" type="ORF">LTRI10_LOCUS36410</name>
</gene>
<evidence type="ECO:0000313" key="1">
    <source>
        <dbReference type="EMBL" id="CAL1396017.1"/>
    </source>
</evidence>
<accession>A0AAV2FDH9</accession>
<dbReference type="AlphaFoldDB" id="A0AAV2FDH9"/>
<name>A0AAV2FDH9_9ROSI</name>
<sequence length="86" mass="9774">MKEEHNISNFTSTLRNGLIATSNNNKSVLRVDIALRRTPGNNRIPYDIRVSLKLRSLTTEHVTNRSHRVSHHFGKLGINDLKEGGR</sequence>
<dbReference type="EMBL" id="OZ034819">
    <property type="protein sequence ID" value="CAL1396017.1"/>
    <property type="molecule type" value="Genomic_DNA"/>
</dbReference>
<dbReference type="Proteomes" id="UP001497516">
    <property type="component" value="Chromosome 6"/>
</dbReference>
<protein>
    <submittedName>
        <fullName evidence="1">Uncharacterized protein</fullName>
    </submittedName>
</protein>
<reference evidence="1 2" key="1">
    <citation type="submission" date="2024-04" db="EMBL/GenBank/DDBJ databases">
        <authorList>
            <person name="Fracassetti M."/>
        </authorList>
    </citation>
    <scope>NUCLEOTIDE SEQUENCE [LARGE SCALE GENOMIC DNA]</scope>
</reference>